<dbReference type="VEuPathDB" id="FungiDB:H310_01959"/>
<reference evidence="1" key="1">
    <citation type="submission" date="2013-12" db="EMBL/GenBank/DDBJ databases">
        <title>The Genome Sequence of Aphanomyces invadans NJM9701.</title>
        <authorList>
            <consortium name="The Broad Institute Genomics Platform"/>
            <person name="Russ C."/>
            <person name="Tyler B."/>
            <person name="van West P."/>
            <person name="Dieguez-Uribeondo J."/>
            <person name="Young S.K."/>
            <person name="Zeng Q."/>
            <person name="Gargeya S."/>
            <person name="Fitzgerald M."/>
            <person name="Abouelleil A."/>
            <person name="Alvarado L."/>
            <person name="Chapman S.B."/>
            <person name="Gainer-Dewar J."/>
            <person name="Goldberg J."/>
            <person name="Griggs A."/>
            <person name="Gujja S."/>
            <person name="Hansen M."/>
            <person name="Howarth C."/>
            <person name="Imamovic A."/>
            <person name="Ireland A."/>
            <person name="Larimer J."/>
            <person name="McCowan C."/>
            <person name="Murphy C."/>
            <person name="Pearson M."/>
            <person name="Poon T.W."/>
            <person name="Priest M."/>
            <person name="Roberts A."/>
            <person name="Saif S."/>
            <person name="Shea T."/>
            <person name="Sykes S."/>
            <person name="Wortman J."/>
            <person name="Nusbaum C."/>
            <person name="Birren B."/>
        </authorList>
    </citation>
    <scope>NUCLEOTIDE SEQUENCE [LARGE SCALE GENOMIC DNA]</scope>
    <source>
        <strain evidence="1">NJM9701</strain>
    </source>
</reference>
<dbReference type="AlphaFoldDB" id="A0A024UMR6"/>
<dbReference type="GeneID" id="20079009"/>
<accession>A0A024UMR6</accession>
<evidence type="ECO:0000313" key="1">
    <source>
        <dbReference type="EMBL" id="ETW07445.1"/>
    </source>
</evidence>
<dbReference type="OrthoDB" id="77788at2759"/>
<organism evidence="1">
    <name type="scientific">Aphanomyces invadans</name>
    <dbReference type="NCBI Taxonomy" id="157072"/>
    <lineage>
        <taxon>Eukaryota</taxon>
        <taxon>Sar</taxon>
        <taxon>Stramenopiles</taxon>
        <taxon>Oomycota</taxon>
        <taxon>Saprolegniomycetes</taxon>
        <taxon>Saprolegniales</taxon>
        <taxon>Verrucalvaceae</taxon>
        <taxon>Aphanomyces</taxon>
    </lineage>
</organism>
<protein>
    <submittedName>
        <fullName evidence="1">Uncharacterized protein</fullName>
    </submittedName>
</protein>
<dbReference type="EMBL" id="KI913954">
    <property type="protein sequence ID" value="ETW07445.1"/>
    <property type="molecule type" value="Genomic_DNA"/>
</dbReference>
<gene>
    <name evidence="1" type="ORF">H310_01959</name>
</gene>
<proteinExistence type="predicted"/>
<sequence>METTTTPWTHLLSRLDDPHRWKPHSDMNAVVMGCRFSVVKKPPRFGFVCWWRRAPHATLFVDLDAGTICVSADSTGESDTMDVMDVHVEPKGVRQIVLFHHAVFPNTTVTTFDMETPAYAIEFIAMVNLIHHMKHIQAQKPKLLEAHHDSVLMAQMQNTIEYATAMWTMALWKDLFPYSRLKENLVDALASLRTDIQQALHLLDATYHQFYAYASVTEVEGDASSQRHFRASYVGLLVAKVRALYAHLAQYCAPPVSSKSQSAP</sequence>
<name>A0A024UMR6_9STRA</name>
<dbReference type="RefSeq" id="XP_008863538.1">
    <property type="nucleotide sequence ID" value="XM_008865316.1"/>
</dbReference>